<sequence>MHKQRQSVSSWAKPWASTLPLRRLFLNQTGIWVEFDAMGTDDTSIVSAAIALTLRNRDPSIDMVVLDVVWTGQYADDLLPLQDKLNPNMLALHNEQNVAAGRVMGNLFVSFRYSVPNEPEMPRCIPHFAVSISRIAVPQQADYGLLYVRNDLLRKHGFSSPPKTMDQLGVMLDTIVPAERRSNPNFIGYIGQLKPPSYEGFMCNIMEMLRAESAGSILESNRTLSSTDLTASTGQRVLTVAHRWNAWNRKGYLVTGLDEWHGMLEFAKGNTLFHRNWPFVVAQLAQRNVSFEWQVAQNPEAAVKVAEFLMSPEFQRLRLVHAGTLPTVKAMYNDSEVCTILQGQCDLFRTINIAHRPSGAAGSQYAEVSRLISMHWTNLVTDLDSPPTKLGEHLKALNRDLGTLLDIDIFGEPSNISPLSPIAIAFESAAALVILMSAASLMNAYMSRQAVPTHTLAILVSITITIDLVILAGFTLANIPTPIHTDLLESHYIRCGTHSPTSSTLLYSLLLGYHGIQVVVTLFFAFSARRLVHLPKHCKHELNLLLTSLVNAVVVATILVPLALLDYVDQVAGFQPTCSRMRGPCCAHARRATKHKGPMGNK</sequence>
<dbReference type="EMBL" id="MCFL01000017">
    <property type="protein sequence ID" value="ORZ36317.1"/>
    <property type="molecule type" value="Genomic_DNA"/>
</dbReference>
<dbReference type="AlphaFoldDB" id="A0A1Y2HNY9"/>
<comment type="caution">
    <text evidence="2">The sequence shown here is derived from an EMBL/GenBank/DDBJ whole genome shotgun (WGS) entry which is preliminary data.</text>
</comment>
<gene>
    <name evidence="2" type="ORF">BCR44DRAFT_1460398</name>
</gene>
<keyword evidence="3" id="KW-1185">Reference proteome</keyword>
<keyword evidence="1" id="KW-0812">Transmembrane</keyword>
<dbReference type="SUPFAM" id="SSF53850">
    <property type="entry name" value="Periplasmic binding protein-like II"/>
    <property type="match status" value="1"/>
</dbReference>
<feature type="transmembrane region" description="Helical" evidence="1">
    <location>
        <begin position="456"/>
        <end position="479"/>
    </location>
</feature>
<keyword evidence="1" id="KW-1133">Transmembrane helix</keyword>
<dbReference type="OrthoDB" id="2157358at2759"/>
<accession>A0A1Y2HNY9</accession>
<protein>
    <recommendedName>
        <fullName evidence="4">G-protein coupled receptors family 3 profile domain-containing protein</fullName>
    </recommendedName>
</protein>
<feature type="transmembrane region" description="Helical" evidence="1">
    <location>
        <begin position="422"/>
        <end position="444"/>
    </location>
</feature>
<name>A0A1Y2HNY9_9FUNG</name>
<dbReference type="Gene3D" id="3.40.190.10">
    <property type="entry name" value="Periplasmic binding protein-like II"/>
    <property type="match status" value="4"/>
</dbReference>
<evidence type="ECO:0000313" key="2">
    <source>
        <dbReference type="EMBL" id="ORZ36317.1"/>
    </source>
</evidence>
<organism evidence="2 3">
    <name type="scientific">Catenaria anguillulae PL171</name>
    <dbReference type="NCBI Taxonomy" id="765915"/>
    <lineage>
        <taxon>Eukaryota</taxon>
        <taxon>Fungi</taxon>
        <taxon>Fungi incertae sedis</taxon>
        <taxon>Blastocladiomycota</taxon>
        <taxon>Blastocladiomycetes</taxon>
        <taxon>Blastocladiales</taxon>
        <taxon>Catenariaceae</taxon>
        <taxon>Catenaria</taxon>
    </lineage>
</organism>
<evidence type="ECO:0000313" key="3">
    <source>
        <dbReference type="Proteomes" id="UP000193411"/>
    </source>
</evidence>
<evidence type="ECO:0000256" key="1">
    <source>
        <dbReference type="SAM" id="Phobius"/>
    </source>
</evidence>
<dbReference type="Proteomes" id="UP000193411">
    <property type="component" value="Unassembled WGS sequence"/>
</dbReference>
<feature type="transmembrane region" description="Helical" evidence="1">
    <location>
        <begin position="544"/>
        <end position="564"/>
    </location>
</feature>
<feature type="transmembrane region" description="Helical" evidence="1">
    <location>
        <begin position="511"/>
        <end position="532"/>
    </location>
</feature>
<proteinExistence type="predicted"/>
<evidence type="ECO:0008006" key="4">
    <source>
        <dbReference type="Google" id="ProtNLM"/>
    </source>
</evidence>
<reference evidence="2 3" key="1">
    <citation type="submission" date="2016-07" db="EMBL/GenBank/DDBJ databases">
        <title>Pervasive Adenine N6-methylation of Active Genes in Fungi.</title>
        <authorList>
            <consortium name="DOE Joint Genome Institute"/>
            <person name="Mondo S.J."/>
            <person name="Dannebaum R.O."/>
            <person name="Kuo R.C."/>
            <person name="Labutti K."/>
            <person name="Haridas S."/>
            <person name="Kuo A."/>
            <person name="Salamov A."/>
            <person name="Ahrendt S.R."/>
            <person name="Lipzen A."/>
            <person name="Sullivan W."/>
            <person name="Andreopoulos W.B."/>
            <person name="Clum A."/>
            <person name="Lindquist E."/>
            <person name="Daum C."/>
            <person name="Ramamoorthy G.K."/>
            <person name="Gryganskyi A."/>
            <person name="Culley D."/>
            <person name="Magnuson J.K."/>
            <person name="James T.Y."/>
            <person name="O'Malley M.A."/>
            <person name="Stajich J.E."/>
            <person name="Spatafora J.W."/>
            <person name="Visel A."/>
            <person name="Grigoriev I.V."/>
        </authorList>
    </citation>
    <scope>NUCLEOTIDE SEQUENCE [LARGE SCALE GENOMIC DNA]</scope>
    <source>
        <strain evidence="2 3">PL171</strain>
    </source>
</reference>
<keyword evidence="1" id="KW-0472">Membrane</keyword>